<dbReference type="GO" id="GO:0009888">
    <property type="term" value="P:tissue development"/>
    <property type="evidence" value="ECO:0007669"/>
    <property type="project" value="TreeGrafter"/>
</dbReference>
<keyword evidence="4" id="KW-0325">Glycoprotein</keyword>
<dbReference type="InterPro" id="IPR003961">
    <property type="entry name" value="FN3_dom"/>
</dbReference>
<feature type="domain" description="Laminin EGF-like" evidence="9">
    <location>
        <begin position="318"/>
        <end position="370"/>
    </location>
</feature>
<dbReference type="Gene3D" id="2.60.40.10">
    <property type="entry name" value="Immunoglobulins"/>
    <property type="match status" value="1"/>
</dbReference>
<dbReference type="InterPro" id="IPR050440">
    <property type="entry name" value="Laminin/Netrin_ECM"/>
</dbReference>
<feature type="signal peptide" evidence="8">
    <location>
        <begin position="1"/>
        <end position="25"/>
    </location>
</feature>
<evidence type="ECO:0000313" key="11">
    <source>
        <dbReference type="RefSeq" id="XP_029640575.1"/>
    </source>
</evidence>
<dbReference type="PANTHER" id="PTHR10574">
    <property type="entry name" value="NETRIN/LAMININ-RELATED"/>
    <property type="match status" value="1"/>
</dbReference>
<dbReference type="InterPro" id="IPR002049">
    <property type="entry name" value="LE_dom"/>
</dbReference>
<keyword evidence="2" id="KW-0677">Repeat</keyword>
<feature type="disulfide bond" evidence="6">
    <location>
        <begin position="354"/>
        <end position="368"/>
    </location>
</feature>
<dbReference type="KEGG" id="osn:115215530"/>
<dbReference type="SUPFAM" id="SSF57196">
    <property type="entry name" value="EGF/Laminin"/>
    <property type="match status" value="1"/>
</dbReference>
<dbReference type="RefSeq" id="XP_029640575.1">
    <property type="nucleotide sequence ID" value="XM_029784715.2"/>
</dbReference>
<keyword evidence="3 6" id="KW-1015">Disulfide bond</keyword>
<dbReference type="PROSITE" id="PS50027">
    <property type="entry name" value="EGF_LAM_2"/>
    <property type="match status" value="1"/>
</dbReference>
<evidence type="ECO:0000256" key="5">
    <source>
        <dbReference type="ARBA" id="ARBA00023292"/>
    </source>
</evidence>
<dbReference type="GO" id="GO:0009887">
    <property type="term" value="P:animal organ morphogenesis"/>
    <property type="evidence" value="ECO:0007669"/>
    <property type="project" value="TreeGrafter"/>
</dbReference>
<dbReference type="PANTHER" id="PTHR10574:SF406">
    <property type="entry name" value="LAMININ SUBUNIT ALPHA 5"/>
    <property type="match status" value="1"/>
</dbReference>
<evidence type="ECO:0000256" key="7">
    <source>
        <dbReference type="SAM" id="Phobius"/>
    </source>
</evidence>
<dbReference type="InterPro" id="IPR036116">
    <property type="entry name" value="FN3_sf"/>
</dbReference>
<dbReference type="FunFam" id="2.10.25.10:FF:000051">
    <property type="entry name" value="Laminin subunit alpha 4"/>
    <property type="match status" value="1"/>
</dbReference>
<keyword evidence="7" id="KW-1133">Transmembrane helix</keyword>
<sequence length="471" mass="53433">MSNILISMNFVISLLYLCCISCYKAQNAAISSALAPFELEAFQFSNENDSSNKYYLIWERPVYFLPSNYISHANIDKDANDLLLHQLTIPLPEESQPNQSYQTAENKPVNFRKNEQQSIENSTNSVNKGFSYKAHHGKINNKIGLFGDIHEYIIEYKQKDSEEASIKRTVKADVTWFCLEGLLNHTFYSIYVSANYSTSSFRSAEFLLYTDENNSSKTNVCSCHPPGVKPGDEKCDLNSLDICHCREGYTGLFCHQCKHFFYEKDGHCLSCPCKSDSSFFCTLVGEVATCYCKKGYNGKNCEVCDNGYFSYYDKCAKCICNDNVDLNSPEICDPRTGACMHCLRNTTGFACDDCLPGFVGDPILHKNCTYEGFGKKKTSVESQKLSGTLIFLIVLVCFLLVFLSVCLYYHRICTKVKRLNRNQRKDDQAGIRFIDMNNQEFDDGNNSACSSGFRIPGQQRDMQYSPLKECL</sequence>
<keyword evidence="1 8" id="KW-0732">Signal</keyword>
<dbReference type="InterPro" id="IPR013783">
    <property type="entry name" value="Ig-like_fold"/>
</dbReference>
<dbReference type="Pfam" id="PF00053">
    <property type="entry name" value="EGF_laminin"/>
    <property type="match status" value="3"/>
</dbReference>
<evidence type="ECO:0000256" key="6">
    <source>
        <dbReference type="PROSITE-ProRule" id="PRU00460"/>
    </source>
</evidence>
<dbReference type="PROSITE" id="PS01248">
    <property type="entry name" value="EGF_LAM_1"/>
    <property type="match status" value="1"/>
</dbReference>
<dbReference type="SUPFAM" id="SSF49265">
    <property type="entry name" value="Fibronectin type III"/>
    <property type="match status" value="1"/>
</dbReference>
<name>A0A6P7SQK2_9MOLL</name>
<gene>
    <name evidence="11" type="primary">LOC115215530</name>
</gene>
<reference evidence="11" key="1">
    <citation type="submission" date="2025-08" db="UniProtKB">
        <authorList>
            <consortium name="RefSeq"/>
        </authorList>
    </citation>
    <scope>IDENTIFICATION</scope>
</reference>
<keyword evidence="10" id="KW-1185">Reference proteome</keyword>
<feature type="transmembrane region" description="Helical" evidence="7">
    <location>
        <begin position="389"/>
        <end position="409"/>
    </location>
</feature>
<dbReference type="SMART" id="SM00180">
    <property type="entry name" value="EGF_Lam"/>
    <property type="match status" value="3"/>
</dbReference>
<dbReference type="CDD" id="cd00063">
    <property type="entry name" value="FN3"/>
    <property type="match status" value="1"/>
</dbReference>
<evidence type="ECO:0000256" key="2">
    <source>
        <dbReference type="ARBA" id="ARBA00022737"/>
    </source>
</evidence>
<feature type="chain" id="PRO_5028401934" evidence="8">
    <location>
        <begin position="26"/>
        <end position="471"/>
    </location>
</feature>
<dbReference type="CDD" id="cd00055">
    <property type="entry name" value="EGF_Lam"/>
    <property type="match status" value="2"/>
</dbReference>
<dbReference type="InterPro" id="IPR000742">
    <property type="entry name" value="EGF"/>
</dbReference>
<organism evidence="10 11">
    <name type="scientific">Octopus sinensis</name>
    <name type="common">East Asian common octopus</name>
    <dbReference type="NCBI Taxonomy" id="2607531"/>
    <lineage>
        <taxon>Eukaryota</taxon>
        <taxon>Metazoa</taxon>
        <taxon>Spiralia</taxon>
        <taxon>Lophotrochozoa</taxon>
        <taxon>Mollusca</taxon>
        <taxon>Cephalopoda</taxon>
        <taxon>Coleoidea</taxon>
        <taxon>Octopodiformes</taxon>
        <taxon>Octopoda</taxon>
        <taxon>Incirrata</taxon>
        <taxon>Octopodidae</taxon>
        <taxon>Octopus</taxon>
    </lineage>
</organism>
<comment type="caution">
    <text evidence="6">Lacks conserved residue(s) required for the propagation of feature annotation.</text>
</comment>
<accession>A0A6P7SQK2</accession>
<dbReference type="Proteomes" id="UP000515154">
    <property type="component" value="Linkage group LG1"/>
</dbReference>
<feature type="disulfide bond" evidence="6">
    <location>
        <begin position="342"/>
        <end position="351"/>
    </location>
</feature>
<keyword evidence="5 6" id="KW-0424">Laminin EGF-like domain</keyword>
<keyword evidence="7" id="KW-0812">Transmembrane</keyword>
<evidence type="ECO:0000256" key="3">
    <source>
        <dbReference type="ARBA" id="ARBA00023157"/>
    </source>
</evidence>
<evidence type="ECO:0000256" key="4">
    <source>
        <dbReference type="ARBA" id="ARBA00023180"/>
    </source>
</evidence>
<dbReference type="AlphaFoldDB" id="A0A6P7SQK2"/>
<evidence type="ECO:0000313" key="10">
    <source>
        <dbReference type="Proteomes" id="UP000515154"/>
    </source>
</evidence>
<protein>
    <submittedName>
        <fullName evidence="11">Laminin subunit alpha-1</fullName>
    </submittedName>
</protein>
<evidence type="ECO:0000259" key="9">
    <source>
        <dbReference type="PROSITE" id="PS50027"/>
    </source>
</evidence>
<proteinExistence type="predicted"/>
<evidence type="ECO:0000256" key="8">
    <source>
        <dbReference type="SAM" id="SignalP"/>
    </source>
</evidence>
<keyword evidence="7" id="KW-0472">Membrane</keyword>
<dbReference type="Gene3D" id="2.10.25.10">
    <property type="entry name" value="Laminin"/>
    <property type="match status" value="1"/>
</dbReference>
<evidence type="ECO:0000256" key="1">
    <source>
        <dbReference type="ARBA" id="ARBA00022729"/>
    </source>
</evidence>
<dbReference type="SMART" id="SM00181">
    <property type="entry name" value="EGF"/>
    <property type="match status" value="2"/>
</dbReference>